<dbReference type="PANTHER" id="PTHR44858">
    <property type="entry name" value="TETRATRICOPEPTIDE REPEAT PROTEIN 6"/>
    <property type="match status" value="1"/>
</dbReference>
<gene>
    <name evidence="3" type="ORF">EVA_13518</name>
</gene>
<dbReference type="EMBL" id="AMCI01004300">
    <property type="protein sequence ID" value="EJW98371.1"/>
    <property type="molecule type" value="Genomic_DNA"/>
</dbReference>
<proteinExistence type="predicted"/>
<keyword evidence="1" id="KW-0677">Repeat</keyword>
<evidence type="ECO:0000256" key="1">
    <source>
        <dbReference type="ARBA" id="ARBA00022737"/>
    </source>
</evidence>
<sequence length="340" mass="39165">MRHAIDSLIVSTELDNYSPFMQSIMYKKITLLLFLILPAFSSAQTIIELKPGGSVRAKTIEDYKAEQKMKEREEADSLQYADNLLRAFNALHTDSLAEAERLFEESLRLRPHAPGNYIIRHNLALIDLARGQYIRAEKKLTELIQTVPNYYDARLTRAKTYLQLDRAREAIQDAETLLNTDELKYQSHDYLRQARFVRASARYRLRQYPDARADLRRILEEDPQNLNAAVLEALTLHQLGQTQEALNRLNLLLTRDPKSVDVLLARAELHTSLKQYALARADYDQLIELHPNDPTLRTDRARTLINLGEKSAARRDLDRAIELGLPRGSVQSLYNLTRTK</sequence>
<name>J9FTS9_9ZZZZ</name>
<accession>J9FTS9</accession>
<dbReference type="AlphaFoldDB" id="J9FTS9"/>
<comment type="caution">
    <text evidence="3">The sequence shown here is derived from an EMBL/GenBank/DDBJ whole genome shotgun (WGS) entry which is preliminary data.</text>
</comment>
<dbReference type="SMART" id="SM00028">
    <property type="entry name" value="TPR"/>
    <property type="match status" value="6"/>
</dbReference>
<dbReference type="Gene3D" id="1.25.40.10">
    <property type="entry name" value="Tetratricopeptide repeat domain"/>
    <property type="match status" value="2"/>
</dbReference>
<dbReference type="InterPro" id="IPR050498">
    <property type="entry name" value="Ycf3"/>
</dbReference>
<dbReference type="InterPro" id="IPR011990">
    <property type="entry name" value="TPR-like_helical_dom_sf"/>
</dbReference>
<protein>
    <submittedName>
        <fullName evidence="3">TPR repeat-containing protein</fullName>
    </submittedName>
</protein>
<dbReference type="PANTHER" id="PTHR44858:SF1">
    <property type="entry name" value="UDP-N-ACETYLGLUCOSAMINE--PEPTIDE N-ACETYLGLUCOSAMINYLTRANSFERASE SPINDLY-RELATED"/>
    <property type="match status" value="1"/>
</dbReference>
<dbReference type="InterPro" id="IPR019734">
    <property type="entry name" value="TPR_rpt"/>
</dbReference>
<organism evidence="3">
    <name type="scientific">gut metagenome</name>
    <dbReference type="NCBI Taxonomy" id="749906"/>
    <lineage>
        <taxon>unclassified sequences</taxon>
        <taxon>metagenomes</taxon>
        <taxon>organismal metagenomes</taxon>
    </lineage>
</organism>
<evidence type="ECO:0000313" key="3">
    <source>
        <dbReference type="EMBL" id="EJW98371.1"/>
    </source>
</evidence>
<dbReference type="Pfam" id="PF14559">
    <property type="entry name" value="TPR_19"/>
    <property type="match status" value="2"/>
</dbReference>
<dbReference type="SUPFAM" id="SSF48452">
    <property type="entry name" value="TPR-like"/>
    <property type="match status" value="2"/>
</dbReference>
<keyword evidence="2" id="KW-0802">TPR repeat</keyword>
<dbReference type="Pfam" id="PF13371">
    <property type="entry name" value="TPR_9"/>
    <property type="match status" value="1"/>
</dbReference>
<evidence type="ECO:0000256" key="2">
    <source>
        <dbReference type="ARBA" id="ARBA00022803"/>
    </source>
</evidence>
<dbReference type="PROSITE" id="PS50005">
    <property type="entry name" value="TPR"/>
    <property type="match status" value="1"/>
</dbReference>
<reference evidence="3" key="1">
    <citation type="journal article" date="2012" name="PLoS ONE">
        <title>Gene sets for utilization of primary and secondary nutrition supplies in the distal gut of endangered iberian lynx.</title>
        <authorList>
            <person name="Alcaide M."/>
            <person name="Messina E."/>
            <person name="Richter M."/>
            <person name="Bargiela R."/>
            <person name="Peplies J."/>
            <person name="Huws S.A."/>
            <person name="Newbold C.J."/>
            <person name="Golyshin P.N."/>
            <person name="Simon M.A."/>
            <person name="Lopez G."/>
            <person name="Yakimov M.M."/>
            <person name="Ferrer M."/>
        </authorList>
    </citation>
    <scope>NUCLEOTIDE SEQUENCE</scope>
</reference>